<dbReference type="OrthoDB" id="2252907at2759"/>
<evidence type="ECO:0000313" key="2">
    <source>
        <dbReference type="Proteomes" id="UP000650833"/>
    </source>
</evidence>
<accession>A0A8H7R2G1</accession>
<sequence>MRQEPMNTGGTYWSRFRIENLKPGDRACCPYTSFDCDRNNKPDDMTLIAFKAYFEGVDKGYIFTVNLPSGGWLEFHGGGPQDPDVHVFNPDGSPFKHEFQKNVKGLLLN</sequence>
<keyword evidence="2" id="KW-1185">Reference proteome</keyword>
<protein>
    <submittedName>
        <fullName evidence="1">Uncharacterized protein</fullName>
    </submittedName>
</protein>
<dbReference type="EMBL" id="JAEPRC010000268">
    <property type="protein sequence ID" value="KAG2201931.1"/>
    <property type="molecule type" value="Genomic_DNA"/>
</dbReference>
<reference evidence="1" key="1">
    <citation type="submission" date="2020-12" db="EMBL/GenBank/DDBJ databases">
        <title>Metabolic potential, ecology and presence of endohyphal bacteria is reflected in genomic diversity of Mucoromycotina.</title>
        <authorList>
            <person name="Muszewska A."/>
            <person name="Okrasinska A."/>
            <person name="Steczkiewicz K."/>
            <person name="Drgas O."/>
            <person name="Orlowska M."/>
            <person name="Perlinska-Lenart U."/>
            <person name="Aleksandrzak-Piekarczyk T."/>
            <person name="Szatraj K."/>
            <person name="Zielenkiewicz U."/>
            <person name="Pilsyk S."/>
            <person name="Malc E."/>
            <person name="Mieczkowski P."/>
            <person name="Kruszewska J.S."/>
            <person name="Biernat P."/>
            <person name="Pawlowska J."/>
        </authorList>
    </citation>
    <scope>NUCLEOTIDE SEQUENCE</scope>
    <source>
        <strain evidence="1">CBS 226.32</strain>
    </source>
</reference>
<dbReference type="Proteomes" id="UP000650833">
    <property type="component" value="Unassembled WGS sequence"/>
</dbReference>
<organism evidence="1 2">
    <name type="scientific">Mucor plumbeus</name>
    <dbReference type="NCBI Taxonomy" id="97098"/>
    <lineage>
        <taxon>Eukaryota</taxon>
        <taxon>Fungi</taxon>
        <taxon>Fungi incertae sedis</taxon>
        <taxon>Mucoromycota</taxon>
        <taxon>Mucoromycotina</taxon>
        <taxon>Mucoromycetes</taxon>
        <taxon>Mucorales</taxon>
        <taxon>Mucorineae</taxon>
        <taxon>Mucoraceae</taxon>
        <taxon>Mucor</taxon>
    </lineage>
</organism>
<comment type="caution">
    <text evidence="1">The sequence shown here is derived from an EMBL/GenBank/DDBJ whole genome shotgun (WGS) entry which is preliminary data.</text>
</comment>
<gene>
    <name evidence="1" type="ORF">INT46_000521</name>
</gene>
<proteinExistence type="predicted"/>
<dbReference type="AlphaFoldDB" id="A0A8H7R2G1"/>
<evidence type="ECO:0000313" key="1">
    <source>
        <dbReference type="EMBL" id="KAG2201931.1"/>
    </source>
</evidence>
<name>A0A8H7R2G1_9FUNG</name>